<dbReference type="Gene3D" id="1.10.10.10">
    <property type="entry name" value="Winged helix-like DNA-binding domain superfamily/Winged helix DNA-binding domain"/>
    <property type="match status" value="1"/>
</dbReference>
<protein>
    <submittedName>
        <fullName evidence="3">Uncharacterized protein</fullName>
    </submittedName>
</protein>
<proteinExistence type="predicted"/>
<dbReference type="InterPro" id="IPR036388">
    <property type="entry name" value="WH-like_DNA-bd_sf"/>
</dbReference>
<keyword evidence="2" id="KW-0812">Transmembrane</keyword>
<evidence type="ECO:0000256" key="2">
    <source>
        <dbReference type="SAM" id="Phobius"/>
    </source>
</evidence>
<reference evidence="4" key="1">
    <citation type="submission" date="2016-10" db="EMBL/GenBank/DDBJ databases">
        <authorList>
            <person name="Varghese N."/>
            <person name="Submissions S."/>
        </authorList>
    </citation>
    <scope>NUCLEOTIDE SEQUENCE [LARGE SCALE GENOMIC DNA]</scope>
    <source>
        <strain evidence="4">SP</strain>
    </source>
</reference>
<keyword evidence="2" id="KW-0472">Membrane</keyword>
<keyword evidence="2" id="KW-1133">Transmembrane helix</keyword>
<feature type="coiled-coil region" evidence="1">
    <location>
        <begin position="94"/>
        <end position="121"/>
    </location>
</feature>
<evidence type="ECO:0000256" key="1">
    <source>
        <dbReference type="SAM" id="Coils"/>
    </source>
</evidence>
<keyword evidence="1" id="KW-0175">Coiled coil</keyword>
<gene>
    <name evidence="3" type="ORF">SAMN05421736_12120</name>
</gene>
<feature type="transmembrane region" description="Helical" evidence="2">
    <location>
        <begin position="12"/>
        <end position="34"/>
    </location>
</feature>
<sequence length="149" mass="16516">MKSRQYMVKLIIGIALVMFFGFPGLLGVLVAIAIKEMMLVIIMIVFMLPFLGVGIYMIRSSIKKMKEQKAAAVERTVLQVAQEHGGIISITELAAASEMTISEAEEVLEELTRKGAAIRRLVDSGATVYHFNTFLSSDEKKQAKSIYEL</sequence>
<keyword evidence="4" id="KW-1185">Reference proteome</keyword>
<evidence type="ECO:0000313" key="3">
    <source>
        <dbReference type="EMBL" id="SDZ61265.1"/>
    </source>
</evidence>
<feature type="transmembrane region" description="Helical" evidence="2">
    <location>
        <begin position="40"/>
        <end position="58"/>
    </location>
</feature>
<dbReference type="Proteomes" id="UP000198935">
    <property type="component" value="Unassembled WGS sequence"/>
</dbReference>
<dbReference type="AlphaFoldDB" id="A0A1H3UHI4"/>
<dbReference type="EMBL" id="FNPI01000021">
    <property type="protein sequence ID" value="SDZ61265.1"/>
    <property type="molecule type" value="Genomic_DNA"/>
</dbReference>
<organism evidence="3 4">
    <name type="scientific">Evansella caseinilytica</name>
    <dbReference type="NCBI Taxonomy" id="1503961"/>
    <lineage>
        <taxon>Bacteria</taxon>
        <taxon>Bacillati</taxon>
        <taxon>Bacillota</taxon>
        <taxon>Bacilli</taxon>
        <taxon>Bacillales</taxon>
        <taxon>Bacillaceae</taxon>
        <taxon>Evansella</taxon>
    </lineage>
</organism>
<evidence type="ECO:0000313" key="4">
    <source>
        <dbReference type="Proteomes" id="UP000198935"/>
    </source>
</evidence>
<accession>A0A1H3UHI4</accession>
<name>A0A1H3UHI4_9BACI</name>